<gene>
    <name evidence="1" type="ORF">NIES2135_66120</name>
</gene>
<evidence type="ECO:0000313" key="2">
    <source>
        <dbReference type="Proteomes" id="UP000217895"/>
    </source>
</evidence>
<dbReference type="AlphaFoldDB" id="A0A1Z4JSI5"/>
<sequence length="304" mass="35471">MADKSAGMVISTILKHDTKITSYKIALLRAINDVVLSFPDLRSYRQDIAIPLRLLAEFWVAYYWGFAQIDRPIWQGQRATTFKEVTPSNNKRKNDMAFRPALTRFRELWEHALGSAARPSDGFFVINELRVPRKRKTYPPILLDAYQQVLKDISKTLEMPIRYAGPGNWTVFEKPKQVKELNDRTIAVPSTQPHEKCLVVKADLWQVFREMSLWVEALCIHEWCLFTESVKQDDSSLDRGDIYTLLTDRPDNRRPLTWERNKIDLLILEGYTFICPWTHREITQGVAYDLDHLMPVSVYPINEL</sequence>
<proteinExistence type="predicted"/>
<organism evidence="1 2">
    <name type="scientific">Leptolyngbya boryana NIES-2135</name>
    <dbReference type="NCBI Taxonomy" id="1973484"/>
    <lineage>
        <taxon>Bacteria</taxon>
        <taxon>Bacillati</taxon>
        <taxon>Cyanobacteriota</taxon>
        <taxon>Cyanophyceae</taxon>
        <taxon>Leptolyngbyales</taxon>
        <taxon>Leptolyngbyaceae</taxon>
        <taxon>Leptolyngbya group</taxon>
        <taxon>Leptolyngbya</taxon>
    </lineage>
</organism>
<dbReference type="Proteomes" id="UP000217895">
    <property type="component" value="Plasmid Plasmid2 dna"/>
</dbReference>
<keyword evidence="2" id="KW-1185">Reference proteome</keyword>
<geneLocation type="plasmid" evidence="1">
    <name>plasmid2</name>
</geneLocation>
<dbReference type="EMBL" id="AP018205">
    <property type="protein sequence ID" value="BAY59735.1"/>
    <property type="molecule type" value="Genomic_DNA"/>
</dbReference>
<name>A0A1Z4JSI5_LEPBY</name>
<accession>A0A1Z4JSI5</accession>
<keyword evidence="1" id="KW-0614">Plasmid</keyword>
<reference evidence="1 2" key="1">
    <citation type="submission" date="2017-06" db="EMBL/GenBank/DDBJ databases">
        <title>Genome sequencing of cyanobaciteial culture collection at National Institute for Environmental Studies (NIES).</title>
        <authorList>
            <person name="Hirose Y."/>
            <person name="Shimura Y."/>
            <person name="Fujisawa T."/>
            <person name="Nakamura Y."/>
            <person name="Kawachi M."/>
        </authorList>
    </citation>
    <scope>NUCLEOTIDE SEQUENCE [LARGE SCALE GENOMIC DNA]</scope>
    <source>
        <strain evidence="1 2">NIES-2135</strain>
        <plasmid evidence="2">Plasmid Plasmid2 dna</plasmid>
    </source>
</reference>
<evidence type="ECO:0000313" key="1">
    <source>
        <dbReference type="EMBL" id="BAY59735.1"/>
    </source>
</evidence>
<protein>
    <recommendedName>
        <fullName evidence="3">HNH nuclease domain-containing protein</fullName>
    </recommendedName>
</protein>
<evidence type="ECO:0008006" key="3">
    <source>
        <dbReference type="Google" id="ProtNLM"/>
    </source>
</evidence>